<dbReference type="Pfam" id="PF13520">
    <property type="entry name" value="AA_permease_2"/>
    <property type="match status" value="1"/>
</dbReference>
<dbReference type="PANTHER" id="PTHR47547">
    <property type="match status" value="1"/>
</dbReference>
<dbReference type="InterPro" id="IPR002293">
    <property type="entry name" value="AA/rel_permease1"/>
</dbReference>
<keyword evidence="7" id="KW-1185">Reference proteome</keyword>
<feature type="transmembrane region" description="Helical" evidence="5">
    <location>
        <begin position="193"/>
        <end position="211"/>
    </location>
</feature>
<evidence type="ECO:0000313" key="7">
    <source>
        <dbReference type="Proteomes" id="UP000470772"/>
    </source>
</evidence>
<feature type="transmembrane region" description="Helical" evidence="5">
    <location>
        <begin position="12"/>
        <end position="36"/>
    </location>
</feature>
<accession>A0A6A9QVE2</accession>
<comment type="subcellular location">
    <subcellularLocation>
        <location evidence="1">Membrane</location>
        <topology evidence="1">Multi-pass membrane protein</topology>
    </subcellularLocation>
</comment>
<protein>
    <submittedName>
        <fullName evidence="6">Amino acid permease</fullName>
    </submittedName>
</protein>
<gene>
    <name evidence="6" type="ORF">GC250_06190</name>
</gene>
<proteinExistence type="predicted"/>
<keyword evidence="2 5" id="KW-0812">Transmembrane</keyword>
<dbReference type="GO" id="GO:0022857">
    <property type="term" value="F:transmembrane transporter activity"/>
    <property type="evidence" value="ECO:0007669"/>
    <property type="project" value="InterPro"/>
</dbReference>
<feature type="transmembrane region" description="Helical" evidence="5">
    <location>
        <begin position="530"/>
        <end position="549"/>
    </location>
</feature>
<evidence type="ECO:0000256" key="2">
    <source>
        <dbReference type="ARBA" id="ARBA00022692"/>
    </source>
</evidence>
<organism evidence="6 7">
    <name type="scientific">Sulfuracidifex metallicus DSM 6482 = JCM 9184</name>
    <dbReference type="NCBI Taxonomy" id="523847"/>
    <lineage>
        <taxon>Archaea</taxon>
        <taxon>Thermoproteota</taxon>
        <taxon>Thermoprotei</taxon>
        <taxon>Sulfolobales</taxon>
        <taxon>Sulfolobaceae</taxon>
        <taxon>Sulfuracidifex</taxon>
    </lineage>
</organism>
<feature type="transmembrane region" description="Helical" evidence="5">
    <location>
        <begin position="472"/>
        <end position="490"/>
    </location>
</feature>
<feature type="transmembrane region" description="Helical" evidence="5">
    <location>
        <begin position="123"/>
        <end position="144"/>
    </location>
</feature>
<feature type="transmembrane region" description="Helical" evidence="5">
    <location>
        <begin position="232"/>
        <end position="256"/>
    </location>
</feature>
<evidence type="ECO:0000256" key="4">
    <source>
        <dbReference type="ARBA" id="ARBA00023136"/>
    </source>
</evidence>
<feature type="transmembrane region" description="Helical" evidence="5">
    <location>
        <begin position="502"/>
        <end position="524"/>
    </location>
</feature>
<evidence type="ECO:0000256" key="5">
    <source>
        <dbReference type="SAM" id="Phobius"/>
    </source>
</evidence>
<dbReference type="InterPro" id="IPR052962">
    <property type="entry name" value="AA_Transporter_AGT"/>
</dbReference>
<dbReference type="GO" id="GO:0016020">
    <property type="term" value="C:membrane"/>
    <property type="evidence" value="ECO:0007669"/>
    <property type="project" value="UniProtKB-SubCell"/>
</dbReference>
<sequence>MTGLRRDLSRWELTYLSLGGIIGSGWLFAPLAAAAYAGPSSIFAWILGGLMMLIIAFSYAEVSSSIPASGGIVRYPHMTHGRLVGFTMSWIYLISAVSTVAIEAVAATTYLSHFFPSLYDNGLSTSGIVLTYVLLVVFFLANYFGVKLLGRVSHGLGWWKLLIPTITSILLFLDFNQSNFAYILPNNLAGPGGIDGILFAIPSSGIIFSYLGFRQAIEYGGEGRNPQRDIPFALVSSIAIAMLIFTMLQLGFIGALNWNVAGLPYGDWSGLLTSSISDSPIISLFQEASILSYVWVSILAFDAVFSPSGTGIIYTGTTARTFYASAVNGYLPSVFSRVNFRGIPSISLIVSVIAAALFLLPIPSWYSIVSISTLATVLTYVTGGIVLHVFRNKLPQMSRPYSLRGWKIIAPLSTIVAGLLIYWSGFTTLFYITVASILGLSIFAMYPRIITVASIVVELLGAYFTVQSGFNIVFTSIYLTLITFIAILSVKISKLPTDEKRAGYWIIFLIMLLTGLSYVGPFGIIDVITFPYDIPLVIFAMLGLHFMGVRLSKYRLEIPNYTSITNSSEARNYEDN</sequence>
<feature type="transmembrane region" description="Helical" evidence="5">
    <location>
        <begin position="83"/>
        <end position="111"/>
    </location>
</feature>
<feature type="transmembrane region" description="Helical" evidence="5">
    <location>
        <begin position="293"/>
        <end position="317"/>
    </location>
</feature>
<dbReference type="AlphaFoldDB" id="A0A6A9QVE2"/>
<keyword evidence="4 5" id="KW-0472">Membrane</keyword>
<evidence type="ECO:0000256" key="1">
    <source>
        <dbReference type="ARBA" id="ARBA00004141"/>
    </source>
</evidence>
<comment type="caution">
    <text evidence="6">The sequence shown here is derived from an EMBL/GenBank/DDBJ whole genome shotgun (WGS) entry which is preliminary data.</text>
</comment>
<feature type="transmembrane region" description="Helical" evidence="5">
    <location>
        <begin position="156"/>
        <end position="173"/>
    </location>
</feature>
<dbReference type="RefSeq" id="WP_156016591.1">
    <property type="nucleotide sequence ID" value="NZ_WGGD01000005.1"/>
</dbReference>
<feature type="transmembrane region" description="Helical" evidence="5">
    <location>
        <begin position="365"/>
        <end position="389"/>
    </location>
</feature>
<feature type="transmembrane region" description="Helical" evidence="5">
    <location>
        <begin position="338"/>
        <end position="359"/>
    </location>
</feature>
<dbReference type="Proteomes" id="UP000470772">
    <property type="component" value="Unassembled WGS sequence"/>
</dbReference>
<dbReference type="PIRSF" id="PIRSF006060">
    <property type="entry name" value="AA_transporter"/>
    <property type="match status" value="1"/>
</dbReference>
<name>A0A6A9QVE2_SULME</name>
<keyword evidence="3 5" id="KW-1133">Transmembrane helix</keyword>
<reference evidence="6 7" key="1">
    <citation type="submission" date="2019-10" db="EMBL/GenBank/DDBJ databases">
        <title>Sequencing and Assembly of Multiple Reported Metal-Biooxidizing Members of the Extremely Thermoacidophilic Archaeal Family Sulfolobaceae.</title>
        <authorList>
            <person name="Counts J.A."/>
            <person name="Kelly R.M."/>
        </authorList>
    </citation>
    <scope>NUCLEOTIDE SEQUENCE [LARGE SCALE GENOMIC DNA]</scope>
    <source>
        <strain evidence="6 7">DSM 6482</strain>
    </source>
</reference>
<dbReference type="PANTHER" id="PTHR47547:SF1">
    <property type="entry name" value="ASPARTATE-PROTON SYMPORTER"/>
    <property type="match status" value="1"/>
</dbReference>
<dbReference type="Gene3D" id="1.20.1740.10">
    <property type="entry name" value="Amino acid/polyamine transporter I"/>
    <property type="match status" value="1"/>
</dbReference>
<feature type="transmembrane region" description="Helical" evidence="5">
    <location>
        <begin position="401"/>
        <end position="422"/>
    </location>
</feature>
<feature type="transmembrane region" description="Helical" evidence="5">
    <location>
        <begin position="42"/>
        <end position="62"/>
    </location>
</feature>
<evidence type="ECO:0000256" key="3">
    <source>
        <dbReference type="ARBA" id="ARBA00022989"/>
    </source>
</evidence>
<dbReference type="EMBL" id="WGGD01000005">
    <property type="protein sequence ID" value="MUN29032.1"/>
    <property type="molecule type" value="Genomic_DNA"/>
</dbReference>
<evidence type="ECO:0000313" key="6">
    <source>
        <dbReference type="EMBL" id="MUN29032.1"/>
    </source>
</evidence>